<protein>
    <submittedName>
        <fullName evidence="3">DUF930 domain-containing protein</fullName>
    </submittedName>
</protein>
<dbReference type="EMBL" id="UZAH01033468">
    <property type="protein sequence ID" value="VDP29035.1"/>
    <property type="molecule type" value="Genomic_DNA"/>
</dbReference>
<gene>
    <name evidence="1" type="ORF">HPBE_LOCUS21914</name>
</gene>
<accession>A0A3P8DC69</accession>
<dbReference type="OrthoDB" id="424543at2759"/>
<evidence type="ECO:0000313" key="2">
    <source>
        <dbReference type="Proteomes" id="UP000050761"/>
    </source>
</evidence>
<proteinExistence type="predicted"/>
<dbReference type="WBParaSite" id="HPBE_0002191501-mRNA-1">
    <property type="protein sequence ID" value="HPBE_0002191501-mRNA-1"/>
    <property type="gene ID" value="HPBE_0002191501"/>
</dbReference>
<sequence>METKMLRRTHGVMRMDRIRNDVIRQMFGVAPIADKFAGLAYDATAKFCMEKKTASLSEEKARVEEVGWYKLKLVYNNEVEKPINIVIETTNIADNGPDFEH</sequence>
<dbReference type="Proteomes" id="UP000050761">
    <property type="component" value="Unassembled WGS sequence"/>
</dbReference>
<keyword evidence="2" id="KW-1185">Reference proteome</keyword>
<name>A0A183GH89_HELPZ</name>
<evidence type="ECO:0000313" key="3">
    <source>
        <dbReference type="WBParaSite" id="HPBE_0002191501-mRNA-1"/>
    </source>
</evidence>
<dbReference type="AlphaFoldDB" id="A0A183GH89"/>
<accession>A0A183GH89</accession>
<reference evidence="3" key="2">
    <citation type="submission" date="2019-09" db="UniProtKB">
        <authorList>
            <consortium name="WormBaseParasite"/>
        </authorList>
    </citation>
    <scope>IDENTIFICATION</scope>
</reference>
<reference evidence="1 2" key="1">
    <citation type="submission" date="2018-11" db="EMBL/GenBank/DDBJ databases">
        <authorList>
            <consortium name="Pathogen Informatics"/>
        </authorList>
    </citation>
    <scope>NUCLEOTIDE SEQUENCE [LARGE SCALE GENOMIC DNA]</scope>
</reference>
<organism evidence="2 3">
    <name type="scientific">Heligmosomoides polygyrus</name>
    <name type="common">Parasitic roundworm</name>
    <dbReference type="NCBI Taxonomy" id="6339"/>
    <lineage>
        <taxon>Eukaryota</taxon>
        <taxon>Metazoa</taxon>
        <taxon>Ecdysozoa</taxon>
        <taxon>Nematoda</taxon>
        <taxon>Chromadorea</taxon>
        <taxon>Rhabditida</taxon>
        <taxon>Rhabditina</taxon>
        <taxon>Rhabditomorpha</taxon>
        <taxon>Strongyloidea</taxon>
        <taxon>Heligmosomidae</taxon>
        <taxon>Heligmosomoides</taxon>
    </lineage>
</organism>
<evidence type="ECO:0000313" key="1">
    <source>
        <dbReference type="EMBL" id="VDP29035.1"/>
    </source>
</evidence>